<dbReference type="FunFam" id="3.30.450.20:FF:000075">
    <property type="entry name" value="Methyl-accepting chemotaxis protein"/>
    <property type="match status" value="3"/>
</dbReference>
<evidence type="ECO:0000313" key="11">
    <source>
        <dbReference type="Proteomes" id="UP000274350"/>
    </source>
</evidence>
<evidence type="ECO:0000259" key="7">
    <source>
        <dbReference type="PROSITE" id="PS01033"/>
    </source>
</evidence>
<keyword evidence="5" id="KW-0175">Coiled coil</keyword>
<dbReference type="OrthoDB" id="9765776at2"/>
<dbReference type="Pfam" id="PF18947">
    <property type="entry name" value="HAMP_2"/>
    <property type="match status" value="1"/>
</dbReference>
<dbReference type="GO" id="GO:0006935">
    <property type="term" value="P:chemotaxis"/>
    <property type="evidence" value="ECO:0007669"/>
    <property type="project" value="UniProtKB-KW"/>
</dbReference>
<dbReference type="InterPro" id="IPR000014">
    <property type="entry name" value="PAS"/>
</dbReference>
<feature type="region of interest" description="Disordered" evidence="6">
    <location>
        <begin position="911"/>
        <end position="952"/>
    </location>
</feature>
<evidence type="ECO:0000313" key="10">
    <source>
        <dbReference type="EMBL" id="QJQ06839.1"/>
    </source>
</evidence>
<evidence type="ECO:0000256" key="6">
    <source>
        <dbReference type="SAM" id="MobiDB-lite"/>
    </source>
</evidence>
<evidence type="ECO:0000259" key="8">
    <source>
        <dbReference type="PROSITE" id="PS50111"/>
    </source>
</evidence>
<dbReference type="GO" id="GO:0020037">
    <property type="term" value="F:heme binding"/>
    <property type="evidence" value="ECO:0007669"/>
    <property type="project" value="InterPro"/>
</dbReference>
<dbReference type="CDD" id="cd11386">
    <property type="entry name" value="MCP_signal"/>
    <property type="match status" value="1"/>
</dbReference>
<dbReference type="SUPFAM" id="SSF46458">
    <property type="entry name" value="Globin-like"/>
    <property type="match status" value="1"/>
</dbReference>
<dbReference type="SUPFAM" id="SSF58104">
    <property type="entry name" value="Methyl-accepting chemotaxis protein (MCP) signaling domain"/>
    <property type="match status" value="1"/>
</dbReference>
<evidence type="ECO:0000259" key="9">
    <source>
        <dbReference type="PROSITE" id="PS50885"/>
    </source>
</evidence>
<keyword evidence="2" id="KW-0145">Chemotaxis</keyword>
<keyword evidence="4" id="KW-0807">Transducer</keyword>
<keyword evidence="11" id="KW-1185">Reference proteome</keyword>
<comment type="subcellular location">
    <subcellularLocation>
        <location evidence="1">Membrane</location>
    </subcellularLocation>
</comment>
<name>A0A6M4AA40_9BURK</name>
<dbReference type="PRINTS" id="PR00260">
    <property type="entry name" value="CHEMTRNSDUCR"/>
</dbReference>
<dbReference type="GO" id="GO:0007165">
    <property type="term" value="P:signal transduction"/>
    <property type="evidence" value="ECO:0007669"/>
    <property type="project" value="UniProtKB-KW"/>
</dbReference>
<dbReference type="EMBL" id="CP051152">
    <property type="protein sequence ID" value="QJQ06839.1"/>
    <property type="molecule type" value="Genomic_DNA"/>
</dbReference>
<feature type="domain" description="Methyl-accepting transducer" evidence="8">
    <location>
        <begin position="679"/>
        <end position="894"/>
    </location>
</feature>
<dbReference type="PANTHER" id="PTHR43531:SF11">
    <property type="entry name" value="METHYL-ACCEPTING CHEMOTAXIS PROTEIN 3"/>
    <property type="match status" value="1"/>
</dbReference>
<feature type="domain" description="HAMP" evidence="9">
    <location>
        <begin position="628"/>
        <end position="674"/>
    </location>
</feature>
<organism evidence="10 11">
    <name type="scientific">Undibacterium piscinae</name>
    <dbReference type="NCBI Taxonomy" id="2495591"/>
    <lineage>
        <taxon>Bacteria</taxon>
        <taxon>Pseudomonadati</taxon>
        <taxon>Pseudomonadota</taxon>
        <taxon>Betaproteobacteria</taxon>
        <taxon>Burkholderiales</taxon>
        <taxon>Oxalobacteraceae</taxon>
        <taxon>Undibacterium</taxon>
    </lineage>
</organism>
<proteinExistence type="inferred from homology"/>
<dbReference type="InterPro" id="IPR009050">
    <property type="entry name" value="Globin-like_sf"/>
</dbReference>
<sequence>MKQATIQLVQDSWKEVAKIALQAAELFYKNLFEADPSLQGLFKGDMQSQGKKLMQMIGAAVGKLNDLNSLVPILQSLGQRHAAYGVKDRHYQTVGAALLKTLGQGLGDAFTPSVKAAWTEVYGVMSDTMIQATKSQLQPRSNSMSQKTPSFLSKMFSGEQLEQQDEEIASLQRRVAERDAQLAELQDQSQEMRAQLSAVNVLKNALEVVTGNVMIADANNNVIFMNKSVDNMLSNAENDIRKDLPTFSTSKVMGSNIDIFHKNPAHQRDMLARLRDTYRTQITVGGRIFGLVATPIMDKAGVRQGTVVEWADKTVEIAAREAELKAAAENTRIKNALDKCSTNVMIADANNHIIYMNETVAAMMQGNENELRKSLPNFNARKLIGENIDVFHKNPAHQRSMLSALTTTYRTQIQVGSLAFGLIANPINDAEGKRVGTVVEWADRTVEIAAREAELKAAAENTRIKNALDKCTTNVMIADAGNNIIYMNETVAAMMQRNEAELRKSLPNFNSRQLIGENIDVFHKNPAHQRGMLAALKTTYRTQIQVGSLYFGLIANPITDVKGERVGTVVEWNDRTAEVEVEKEVGNIVEGAVNGNFTNRINEEGKTGFFAKLSNDINLLMATSDVGLNDVLRVLGALAKGDLTATIDKDYSGTFGALKDASNETVDKLSQIVTDVINATDALSNASEQVSSTSQALSQAASEQAASVEETSASIEQMAAGINQNAENAKVTDGIAGKASKEAIEGGDAVKRTVSAMKEIASKIGIIDDIAYQTNMLALNAAIEAARAGEHGKGFAVVAAEVRKLAERSQIAAKEIGDLAGGSVKTAERAGELIDEIVPGIGRTSDLVQEIAAASQEQSAGVGQINTAMNQMNQITQQNASSSEELAATAEEMTSQAEQLMELVGFFNLGQPSGGSRLGSHESKSNKRQNAAPKRSKAVASSGFDDAKFERF</sequence>
<dbReference type="GO" id="GO:0019825">
    <property type="term" value="F:oxygen binding"/>
    <property type="evidence" value="ECO:0007669"/>
    <property type="project" value="InterPro"/>
</dbReference>
<dbReference type="Gene3D" id="1.10.287.950">
    <property type="entry name" value="Methyl-accepting chemotaxis protein"/>
    <property type="match status" value="1"/>
</dbReference>
<dbReference type="AlphaFoldDB" id="A0A6M4AA40"/>
<dbReference type="Proteomes" id="UP000274350">
    <property type="component" value="Chromosome"/>
</dbReference>
<feature type="coiled-coil region" evidence="5">
    <location>
        <begin position="865"/>
        <end position="903"/>
    </location>
</feature>
<dbReference type="SMART" id="SM00283">
    <property type="entry name" value="MA"/>
    <property type="match status" value="1"/>
</dbReference>
<reference evidence="10 11" key="1">
    <citation type="journal article" date="2019" name="Int. J. Syst. Evol. Microbiol.">
        <title>Undibacterium piscinae sp. nov., isolated from Korean shiner intestine.</title>
        <authorList>
            <person name="Lee S.Y."/>
            <person name="Kang W."/>
            <person name="Kim P.S."/>
            <person name="Kim H.S."/>
            <person name="Sung H."/>
            <person name="Shin N.R."/>
            <person name="Whon T.W."/>
            <person name="Yun J.H."/>
            <person name="Lee J.Y."/>
            <person name="Lee J.Y."/>
            <person name="Jung M.J."/>
            <person name="Jeong Y.S."/>
            <person name="Tak E.J."/>
            <person name="Han J.E."/>
            <person name="Hyun D.W."/>
            <person name="Kang M.S."/>
            <person name="Lee K.E."/>
            <person name="Lee B.H."/>
            <person name="Bae J.W."/>
        </authorList>
    </citation>
    <scope>NUCLEOTIDE SEQUENCE [LARGE SCALE GENOMIC DNA]</scope>
    <source>
        <strain evidence="10 11">S11R28</strain>
    </source>
</reference>
<dbReference type="KEGG" id="upi:EJG51_014445"/>
<comment type="similarity">
    <text evidence="3">Belongs to the methyl-accepting chemotaxis (MCP) protein family.</text>
</comment>
<evidence type="ECO:0000256" key="5">
    <source>
        <dbReference type="SAM" id="Coils"/>
    </source>
</evidence>
<dbReference type="PANTHER" id="PTHR43531">
    <property type="entry name" value="PROTEIN ICFG"/>
    <property type="match status" value="1"/>
</dbReference>
<evidence type="ECO:0000256" key="1">
    <source>
        <dbReference type="ARBA" id="ARBA00004370"/>
    </source>
</evidence>
<dbReference type="Pfam" id="PF13188">
    <property type="entry name" value="PAS_8"/>
    <property type="match status" value="2"/>
</dbReference>
<dbReference type="Gene3D" id="1.10.490.10">
    <property type="entry name" value="Globins"/>
    <property type="match status" value="1"/>
</dbReference>
<dbReference type="PROSITE" id="PS01033">
    <property type="entry name" value="GLOBIN"/>
    <property type="match status" value="1"/>
</dbReference>
<feature type="coiled-coil region" evidence="5">
    <location>
        <begin position="161"/>
        <end position="202"/>
    </location>
</feature>
<dbReference type="Pfam" id="PF00015">
    <property type="entry name" value="MCPsignal"/>
    <property type="match status" value="1"/>
</dbReference>
<protein>
    <submittedName>
        <fullName evidence="10">PAS domain-containing protein</fullName>
    </submittedName>
</protein>
<dbReference type="InterPro" id="IPR012292">
    <property type="entry name" value="Globin/Proto"/>
</dbReference>
<dbReference type="Pfam" id="PF00042">
    <property type="entry name" value="Globin"/>
    <property type="match status" value="1"/>
</dbReference>
<accession>A0A6M4AA40</accession>
<gene>
    <name evidence="10" type="ORF">EJG51_014445</name>
</gene>
<dbReference type="CDD" id="cd12131">
    <property type="entry name" value="HGbI-like"/>
    <property type="match status" value="1"/>
</dbReference>
<dbReference type="InterPro" id="IPR004089">
    <property type="entry name" value="MCPsignal_dom"/>
</dbReference>
<dbReference type="InterPro" id="IPR000971">
    <property type="entry name" value="Globin"/>
</dbReference>
<evidence type="ECO:0000256" key="3">
    <source>
        <dbReference type="ARBA" id="ARBA00029447"/>
    </source>
</evidence>
<dbReference type="InterPro" id="IPR003660">
    <property type="entry name" value="HAMP_dom"/>
</dbReference>
<dbReference type="InterPro" id="IPR051310">
    <property type="entry name" value="MCP_chemotaxis"/>
</dbReference>
<dbReference type="FunFam" id="1.10.287.950:FF:000001">
    <property type="entry name" value="Methyl-accepting chemotaxis sensory transducer"/>
    <property type="match status" value="1"/>
</dbReference>
<dbReference type="PROSITE" id="PS50111">
    <property type="entry name" value="CHEMOTAXIS_TRANSDUC_2"/>
    <property type="match status" value="1"/>
</dbReference>
<dbReference type="Gene3D" id="3.30.450.20">
    <property type="entry name" value="PAS domain"/>
    <property type="match status" value="3"/>
</dbReference>
<dbReference type="InterPro" id="IPR004090">
    <property type="entry name" value="Chemotax_Me-accpt_rcpt"/>
</dbReference>
<dbReference type="PROSITE" id="PS50885">
    <property type="entry name" value="HAMP"/>
    <property type="match status" value="1"/>
</dbReference>
<dbReference type="GO" id="GO:0004888">
    <property type="term" value="F:transmembrane signaling receptor activity"/>
    <property type="evidence" value="ECO:0007669"/>
    <property type="project" value="InterPro"/>
</dbReference>
<dbReference type="GO" id="GO:0005886">
    <property type="term" value="C:plasma membrane"/>
    <property type="evidence" value="ECO:0007669"/>
    <property type="project" value="TreeGrafter"/>
</dbReference>
<feature type="domain" description="Globin" evidence="7">
    <location>
        <begin position="1"/>
        <end position="134"/>
    </location>
</feature>
<evidence type="ECO:0000256" key="2">
    <source>
        <dbReference type="ARBA" id="ARBA00022500"/>
    </source>
</evidence>
<evidence type="ECO:0000256" key="4">
    <source>
        <dbReference type="PROSITE-ProRule" id="PRU00284"/>
    </source>
</evidence>